<accession>A0A1H7W2V9</accession>
<evidence type="ECO:0000313" key="4">
    <source>
        <dbReference type="Proteomes" id="UP000198677"/>
    </source>
</evidence>
<reference evidence="4" key="1">
    <citation type="submission" date="2016-10" db="EMBL/GenBank/DDBJ databases">
        <authorList>
            <person name="Varghese N."/>
            <person name="Submissions S."/>
        </authorList>
    </citation>
    <scope>NUCLEOTIDE SEQUENCE [LARGE SCALE GENOMIC DNA]</scope>
    <source>
        <strain evidence="4">DSM 44675</strain>
    </source>
</reference>
<dbReference type="AlphaFoldDB" id="A0A1H7W2V9"/>
<comment type="similarity">
    <text evidence="1">Belongs to the adenylyl cyclase class-3 family.</text>
</comment>
<dbReference type="InterPro" id="IPR029058">
    <property type="entry name" value="AB_hydrolase_fold"/>
</dbReference>
<protein>
    <submittedName>
        <fullName evidence="3">Adenylate cyclase, class 3</fullName>
    </submittedName>
</protein>
<dbReference type="RefSeq" id="WP_072752895.1">
    <property type="nucleotide sequence ID" value="NZ_FOAW01000024.1"/>
</dbReference>
<dbReference type="InterPro" id="IPR001054">
    <property type="entry name" value="A/G_cyclase"/>
</dbReference>
<dbReference type="Proteomes" id="UP000198677">
    <property type="component" value="Unassembled WGS sequence"/>
</dbReference>
<dbReference type="Gene3D" id="3.40.50.1820">
    <property type="entry name" value="alpha/beta hydrolase"/>
    <property type="match status" value="1"/>
</dbReference>
<evidence type="ECO:0000313" key="3">
    <source>
        <dbReference type="EMBL" id="SEM15449.1"/>
    </source>
</evidence>
<dbReference type="SUPFAM" id="SSF55073">
    <property type="entry name" value="Nucleotide cyclase"/>
    <property type="match status" value="1"/>
</dbReference>
<feature type="domain" description="Guanylate cyclase" evidence="2">
    <location>
        <begin position="292"/>
        <end position="399"/>
    </location>
</feature>
<dbReference type="Gene3D" id="3.30.70.1230">
    <property type="entry name" value="Nucleotide cyclase"/>
    <property type="match status" value="1"/>
</dbReference>
<dbReference type="OrthoDB" id="27092at2"/>
<keyword evidence="4" id="KW-1185">Reference proteome</keyword>
<dbReference type="SMART" id="SM00044">
    <property type="entry name" value="CYCc"/>
    <property type="match status" value="1"/>
</dbReference>
<dbReference type="PROSITE" id="PS50125">
    <property type="entry name" value="GUANYLATE_CYCLASE_2"/>
    <property type="match status" value="1"/>
</dbReference>
<evidence type="ECO:0000259" key="2">
    <source>
        <dbReference type="PROSITE" id="PS50125"/>
    </source>
</evidence>
<dbReference type="GO" id="GO:0035556">
    <property type="term" value="P:intracellular signal transduction"/>
    <property type="evidence" value="ECO:0007669"/>
    <property type="project" value="InterPro"/>
</dbReference>
<proteinExistence type="inferred from homology"/>
<name>A0A1H7W2V9_9NOCA</name>
<dbReference type="PANTHER" id="PTHR43081:SF1">
    <property type="entry name" value="ADENYLATE CYCLASE, TERMINAL-DIFFERENTIATION SPECIFIC"/>
    <property type="match status" value="1"/>
</dbReference>
<dbReference type="SUPFAM" id="SSF53474">
    <property type="entry name" value="alpha/beta-Hydrolases"/>
    <property type="match status" value="1"/>
</dbReference>
<dbReference type="GO" id="GO:0009190">
    <property type="term" value="P:cyclic nucleotide biosynthetic process"/>
    <property type="evidence" value="ECO:0007669"/>
    <property type="project" value="InterPro"/>
</dbReference>
<evidence type="ECO:0000256" key="1">
    <source>
        <dbReference type="ARBA" id="ARBA00005381"/>
    </source>
</evidence>
<dbReference type="PANTHER" id="PTHR43081">
    <property type="entry name" value="ADENYLATE CYCLASE, TERMINAL-DIFFERENTIATION SPECIFIC-RELATED"/>
    <property type="match status" value="1"/>
</dbReference>
<dbReference type="InterPro" id="IPR029787">
    <property type="entry name" value="Nucleotide_cyclase"/>
</dbReference>
<dbReference type="CDD" id="cd07302">
    <property type="entry name" value="CHD"/>
    <property type="match status" value="1"/>
</dbReference>
<sequence>MDPPGTRYVERDGHALAYQVVGESGADVVLFLEIGLHPDLMWTDPHIHYLFERTATFSRTVYFQRRGLGLSDPVDHIPTLEQQADDVLAVMDAIGMQRATMVGIGSTCGPLVLLAARAPERVNGLLLQQPFIEGMLRDGPDIPHGWDPDSLARYVEGWRKVYDNWGSGQLMSMWDPSQDSPFNRRLLALLERCSAPPAAARAHLEWLLRIDCSDALPLVQCTTRVLHPAASSMPEAVSRYVTDSIPHATLHTLEAAAPGASLGEAWIPIIDHIEEVATGVHRPVDAERYLASVLFTDIAGSTETLARIGDGPYRDLRATHERQVRNEVELAGGRLVNVAGDGTLSVFDGPAAAVRCARIVCRQAEDLGLAVRAGVHTGEVEGIGAELTGMTVHIGARIGAAAGPGEVLVSRTVRDLVVGSGLSFVDHGTHELKGVPGRWQLYALAATDAPAEGEPSSASRKPLSLNMIDRAVLQTARRAPHVLRAAVGMANARQRRRSRQ</sequence>
<dbReference type="GO" id="GO:0004016">
    <property type="term" value="F:adenylate cyclase activity"/>
    <property type="evidence" value="ECO:0007669"/>
    <property type="project" value="UniProtKB-ARBA"/>
</dbReference>
<gene>
    <name evidence="3" type="ORF">SAMN05444583_12442</name>
</gene>
<organism evidence="3 4">
    <name type="scientific">Rhodococcus maanshanensis</name>
    <dbReference type="NCBI Taxonomy" id="183556"/>
    <lineage>
        <taxon>Bacteria</taxon>
        <taxon>Bacillati</taxon>
        <taxon>Actinomycetota</taxon>
        <taxon>Actinomycetes</taxon>
        <taxon>Mycobacteriales</taxon>
        <taxon>Nocardiaceae</taxon>
        <taxon>Rhodococcus</taxon>
    </lineage>
</organism>
<dbReference type="EMBL" id="FOAW01000024">
    <property type="protein sequence ID" value="SEM15449.1"/>
    <property type="molecule type" value="Genomic_DNA"/>
</dbReference>
<dbReference type="InterPro" id="IPR050697">
    <property type="entry name" value="Adenylyl/Guanylyl_Cyclase_3/4"/>
</dbReference>